<organism evidence="10 11">
    <name type="scientific">Roseateles asaccharophilus</name>
    <dbReference type="NCBI Taxonomy" id="582607"/>
    <lineage>
        <taxon>Bacteria</taxon>
        <taxon>Pseudomonadati</taxon>
        <taxon>Pseudomonadota</taxon>
        <taxon>Betaproteobacteria</taxon>
        <taxon>Burkholderiales</taxon>
        <taxon>Sphaerotilaceae</taxon>
        <taxon>Roseateles</taxon>
    </lineage>
</organism>
<dbReference type="RefSeq" id="WP_133605290.1">
    <property type="nucleotide sequence ID" value="NZ_JAUFPJ010000013.1"/>
</dbReference>
<dbReference type="AlphaFoldDB" id="A0A4R6MT51"/>
<keyword evidence="6 9" id="KW-0472">Membrane</keyword>
<keyword evidence="4 9" id="KW-0812">Transmembrane</keyword>
<dbReference type="OrthoDB" id="8905632at2"/>
<reference evidence="10 11" key="1">
    <citation type="submission" date="2019-03" db="EMBL/GenBank/DDBJ databases">
        <title>Genomic Encyclopedia of Type Strains, Phase IV (KMG-IV): sequencing the most valuable type-strain genomes for metagenomic binning, comparative biology and taxonomic classification.</title>
        <authorList>
            <person name="Goeker M."/>
        </authorList>
    </citation>
    <scope>NUCLEOTIDE SEQUENCE [LARGE SCALE GENOMIC DNA]</scope>
    <source>
        <strain evidence="10 11">DSM 25082</strain>
    </source>
</reference>
<keyword evidence="7" id="KW-0975">Bacterial flagellum</keyword>
<comment type="caution">
    <text evidence="10">The sequence shown here is derived from an EMBL/GenBank/DDBJ whole genome shotgun (WGS) entry which is preliminary data.</text>
</comment>
<evidence type="ECO:0000256" key="5">
    <source>
        <dbReference type="ARBA" id="ARBA00022989"/>
    </source>
</evidence>
<accession>A0A4R6MT51</accession>
<dbReference type="GO" id="GO:0005886">
    <property type="term" value="C:plasma membrane"/>
    <property type="evidence" value="ECO:0007669"/>
    <property type="project" value="UniProtKB-SubCell"/>
</dbReference>
<keyword evidence="10" id="KW-0282">Flagellum</keyword>
<dbReference type="EMBL" id="SNXE01000011">
    <property type="protein sequence ID" value="TDP05546.1"/>
    <property type="molecule type" value="Genomic_DNA"/>
</dbReference>
<evidence type="ECO:0000256" key="7">
    <source>
        <dbReference type="ARBA" id="ARBA00023143"/>
    </source>
</evidence>
<proteinExistence type="inferred from homology"/>
<evidence type="ECO:0000313" key="10">
    <source>
        <dbReference type="EMBL" id="TDP05546.1"/>
    </source>
</evidence>
<evidence type="ECO:0000256" key="6">
    <source>
        <dbReference type="ARBA" id="ARBA00023136"/>
    </source>
</evidence>
<keyword evidence="3" id="KW-1003">Cell membrane</keyword>
<dbReference type="Pfam" id="PF04347">
    <property type="entry name" value="FliO"/>
    <property type="match status" value="1"/>
</dbReference>
<evidence type="ECO:0000256" key="1">
    <source>
        <dbReference type="ARBA" id="ARBA00004117"/>
    </source>
</evidence>
<evidence type="ECO:0000313" key="11">
    <source>
        <dbReference type="Proteomes" id="UP000295357"/>
    </source>
</evidence>
<dbReference type="Proteomes" id="UP000295357">
    <property type="component" value="Unassembled WGS sequence"/>
</dbReference>
<dbReference type="PANTHER" id="PTHR38766:SF1">
    <property type="entry name" value="FLAGELLAR PROTEIN FLIO"/>
    <property type="match status" value="1"/>
</dbReference>
<protein>
    <submittedName>
        <fullName evidence="10">Flagellar protein FliO/FliZ</fullName>
    </submittedName>
</protein>
<keyword evidence="10" id="KW-0969">Cilium</keyword>
<gene>
    <name evidence="10" type="ORF">DFR39_11151</name>
</gene>
<dbReference type="PANTHER" id="PTHR38766">
    <property type="entry name" value="FLAGELLAR PROTEIN FLIO"/>
    <property type="match status" value="1"/>
</dbReference>
<comment type="similarity">
    <text evidence="8">Belongs to the FliO/MopB family.</text>
</comment>
<sequence length="119" mass="12958">MSNSNLLPLLWFIAILALIPALLWLLKRTPLGGQSAQGQMRTVAALQISPSQRLLTVEVGQGDDRRWLVLGVSPQQINTLHVMPPQADAPVGHTAQALPPFAQLLKNKLRSKEEDGHAS</sequence>
<dbReference type="InterPro" id="IPR022781">
    <property type="entry name" value="Flagellar_biosynth_FliO"/>
</dbReference>
<evidence type="ECO:0000256" key="2">
    <source>
        <dbReference type="ARBA" id="ARBA00004236"/>
    </source>
</evidence>
<dbReference type="InterPro" id="IPR052205">
    <property type="entry name" value="FliO/MopB"/>
</dbReference>
<name>A0A4R6MT51_9BURK</name>
<dbReference type="GO" id="GO:0044781">
    <property type="term" value="P:bacterial-type flagellum organization"/>
    <property type="evidence" value="ECO:0007669"/>
    <property type="project" value="InterPro"/>
</dbReference>
<feature type="transmembrane region" description="Helical" evidence="9">
    <location>
        <begin position="6"/>
        <end position="26"/>
    </location>
</feature>
<evidence type="ECO:0000256" key="3">
    <source>
        <dbReference type="ARBA" id="ARBA00022475"/>
    </source>
</evidence>
<dbReference type="GO" id="GO:0009425">
    <property type="term" value="C:bacterial-type flagellum basal body"/>
    <property type="evidence" value="ECO:0007669"/>
    <property type="project" value="UniProtKB-SubCell"/>
</dbReference>
<evidence type="ECO:0000256" key="4">
    <source>
        <dbReference type="ARBA" id="ARBA00022692"/>
    </source>
</evidence>
<keyword evidence="11" id="KW-1185">Reference proteome</keyword>
<keyword evidence="10" id="KW-0966">Cell projection</keyword>
<comment type="subcellular location">
    <subcellularLocation>
        <location evidence="1">Bacterial flagellum basal body</location>
    </subcellularLocation>
    <subcellularLocation>
        <location evidence="2">Cell membrane</location>
    </subcellularLocation>
</comment>
<keyword evidence="5 9" id="KW-1133">Transmembrane helix</keyword>
<evidence type="ECO:0000256" key="9">
    <source>
        <dbReference type="SAM" id="Phobius"/>
    </source>
</evidence>
<evidence type="ECO:0000256" key="8">
    <source>
        <dbReference type="ARBA" id="ARBA00037937"/>
    </source>
</evidence>